<sequence>MAELRIDVETLAARLAAGERPFLLDVREPWEFDLCRLDGSVNLPLGQLQDFDPAAVGGGQDLIVICHHGMRSLRATLWLRGQGLEATNLDGGVDRWAAVVEPDMARY</sequence>
<evidence type="ECO:0000259" key="1">
    <source>
        <dbReference type="PROSITE" id="PS50206"/>
    </source>
</evidence>
<dbReference type="InterPro" id="IPR050229">
    <property type="entry name" value="GlpE_sulfurtransferase"/>
</dbReference>
<dbReference type="PANTHER" id="PTHR43031">
    <property type="entry name" value="FAD-DEPENDENT OXIDOREDUCTASE"/>
    <property type="match status" value="1"/>
</dbReference>
<dbReference type="PANTHER" id="PTHR43031:SF17">
    <property type="entry name" value="SULFURTRANSFERASE YTWF-RELATED"/>
    <property type="match status" value="1"/>
</dbReference>
<evidence type="ECO:0000313" key="2">
    <source>
        <dbReference type="EMBL" id="PWR23342.1"/>
    </source>
</evidence>
<name>A0A317E9V9_9PROT</name>
<dbReference type="EMBL" id="QGLF01000001">
    <property type="protein sequence ID" value="PWR23342.1"/>
    <property type="molecule type" value="Genomic_DNA"/>
</dbReference>
<dbReference type="SUPFAM" id="SSF52821">
    <property type="entry name" value="Rhodanese/Cell cycle control phosphatase"/>
    <property type="match status" value="1"/>
</dbReference>
<evidence type="ECO:0000313" key="3">
    <source>
        <dbReference type="Proteomes" id="UP000246077"/>
    </source>
</evidence>
<dbReference type="SMART" id="SM00450">
    <property type="entry name" value="RHOD"/>
    <property type="match status" value="1"/>
</dbReference>
<comment type="caution">
    <text evidence="2">The sequence shown here is derived from an EMBL/GenBank/DDBJ whole genome shotgun (WGS) entry which is preliminary data.</text>
</comment>
<keyword evidence="2" id="KW-0808">Transferase</keyword>
<dbReference type="GO" id="GO:0016740">
    <property type="term" value="F:transferase activity"/>
    <property type="evidence" value="ECO:0007669"/>
    <property type="project" value="UniProtKB-KW"/>
</dbReference>
<dbReference type="InterPro" id="IPR001763">
    <property type="entry name" value="Rhodanese-like_dom"/>
</dbReference>
<protein>
    <submittedName>
        <fullName evidence="2">Sulfurtransferase</fullName>
    </submittedName>
</protein>
<dbReference type="OrthoDB" id="9807812at2"/>
<dbReference type="PROSITE" id="PS50206">
    <property type="entry name" value="RHODANESE_3"/>
    <property type="match status" value="1"/>
</dbReference>
<dbReference type="Gene3D" id="3.40.250.10">
    <property type="entry name" value="Rhodanese-like domain"/>
    <property type="match status" value="1"/>
</dbReference>
<dbReference type="Proteomes" id="UP000246077">
    <property type="component" value="Unassembled WGS sequence"/>
</dbReference>
<organism evidence="2 3">
    <name type="scientific">Zavarzinia compransoris</name>
    <dbReference type="NCBI Taxonomy" id="1264899"/>
    <lineage>
        <taxon>Bacteria</taxon>
        <taxon>Pseudomonadati</taxon>
        <taxon>Pseudomonadota</taxon>
        <taxon>Alphaproteobacteria</taxon>
        <taxon>Rhodospirillales</taxon>
        <taxon>Zavarziniaceae</taxon>
        <taxon>Zavarzinia</taxon>
    </lineage>
</organism>
<reference evidence="3" key="1">
    <citation type="submission" date="2018-05" db="EMBL/GenBank/DDBJ databases">
        <title>Zavarzinia sp. HR-AS.</title>
        <authorList>
            <person name="Lee Y."/>
            <person name="Jeon C.O."/>
        </authorList>
    </citation>
    <scope>NUCLEOTIDE SEQUENCE [LARGE SCALE GENOMIC DNA]</scope>
    <source>
        <strain evidence="3">DSM 1231</strain>
    </source>
</reference>
<gene>
    <name evidence="2" type="ORF">DKG75_01890</name>
</gene>
<dbReference type="AlphaFoldDB" id="A0A317E9V9"/>
<keyword evidence="3" id="KW-1185">Reference proteome</keyword>
<dbReference type="RefSeq" id="WP_109919375.1">
    <property type="nucleotide sequence ID" value="NZ_QGLF01000001.1"/>
</dbReference>
<proteinExistence type="predicted"/>
<dbReference type="InterPro" id="IPR036873">
    <property type="entry name" value="Rhodanese-like_dom_sf"/>
</dbReference>
<feature type="domain" description="Rhodanese" evidence="1">
    <location>
        <begin position="17"/>
        <end position="105"/>
    </location>
</feature>
<accession>A0A317E9V9</accession>
<dbReference type="Pfam" id="PF00581">
    <property type="entry name" value="Rhodanese"/>
    <property type="match status" value="1"/>
</dbReference>